<evidence type="ECO:0000256" key="1">
    <source>
        <dbReference type="ARBA" id="ARBA00022679"/>
    </source>
</evidence>
<gene>
    <name evidence="3" type="ORF">MOP44_25645</name>
</gene>
<organism evidence="3 4">
    <name type="scientific">Occallatibacter riparius</name>
    <dbReference type="NCBI Taxonomy" id="1002689"/>
    <lineage>
        <taxon>Bacteria</taxon>
        <taxon>Pseudomonadati</taxon>
        <taxon>Acidobacteriota</taxon>
        <taxon>Terriglobia</taxon>
        <taxon>Terriglobales</taxon>
        <taxon>Acidobacteriaceae</taxon>
        <taxon>Occallatibacter</taxon>
    </lineage>
</organism>
<dbReference type="PANTHER" id="PTHR46401">
    <property type="entry name" value="GLYCOSYLTRANSFERASE WBBK-RELATED"/>
    <property type="match status" value="1"/>
</dbReference>
<dbReference type="Gene3D" id="3.40.50.2000">
    <property type="entry name" value="Glycogen Phosphorylase B"/>
    <property type="match status" value="2"/>
</dbReference>
<name>A0A9J7BN48_9BACT</name>
<dbReference type="RefSeq" id="WP_260793433.1">
    <property type="nucleotide sequence ID" value="NZ_CP093313.1"/>
</dbReference>
<dbReference type="SUPFAM" id="SSF53756">
    <property type="entry name" value="UDP-Glycosyltransferase/glycogen phosphorylase"/>
    <property type="match status" value="1"/>
</dbReference>
<keyword evidence="4" id="KW-1185">Reference proteome</keyword>
<protein>
    <submittedName>
        <fullName evidence="3">Glycosyltransferase</fullName>
        <ecNumber evidence="3">2.4.-.-</ecNumber>
    </submittedName>
</protein>
<dbReference type="EMBL" id="CP093313">
    <property type="protein sequence ID" value="UWZ83929.1"/>
    <property type="molecule type" value="Genomic_DNA"/>
</dbReference>
<proteinExistence type="predicted"/>
<evidence type="ECO:0000313" key="3">
    <source>
        <dbReference type="EMBL" id="UWZ83929.1"/>
    </source>
</evidence>
<dbReference type="EC" id="2.4.-.-" evidence="3"/>
<dbReference type="KEGG" id="orp:MOP44_25645"/>
<dbReference type="Proteomes" id="UP001059380">
    <property type="component" value="Chromosome"/>
</dbReference>
<dbReference type="GO" id="GO:0016757">
    <property type="term" value="F:glycosyltransferase activity"/>
    <property type="evidence" value="ECO:0007669"/>
    <property type="project" value="UniProtKB-KW"/>
</dbReference>
<accession>A0A9J7BN48</accession>
<keyword evidence="1 3" id="KW-0808">Transferase</keyword>
<evidence type="ECO:0000256" key="2">
    <source>
        <dbReference type="SAM" id="MobiDB-lite"/>
    </source>
</evidence>
<dbReference type="GO" id="GO:0009103">
    <property type="term" value="P:lipopolysaccharide biosynthetic process"/>
    <property type="evidence" value="ECO:0007669"/>
    <property type="project" value="TreeGrafter"/>
</dbReference>
<dbReference type="Pfam" id="PF13692">
    <property type="entry name" value="Glyco_trans_1_4"/>
    <property type="match status" value="1"/>
</dbReference>
<evidence type="ECO:0000313" key="4">
    <source>
        <dbReference type="Proteomes" id="UP001059380"/>
    </source>
</evidence>
<reference evidence="3" key="1">
    <citation type="submission" date="2021-04" db="EMBL/GenBank/DDBJ databases">
        <title>Phylogenetic analysis of Acidobacteriaceae.</title>
        <authorList>
            <person name="Qiu L."/>
            <person name="Zhang Q."/>
        </authorList>
    </citation>
    <scope>NUCLEOTIDE SEQUENCE</scope>
    <source>
        <strain evidence="3">DSM 25168</strain>
    </source>
</reference>
<dbReference type="AlphaFoldDB" id="A0A9J7BN48"/>
<sequence>MKICLVGTFPPSGRQLNEYAFHIARELRRHEDIELTILSDELTECEFATDENGNPLNIEEQSELPGFNVVRCWRFGSMSNPVRLLKEIRKVDPDIVWFNLVFSSFATPENPVAAFAGLSVPALVRAAGYFTHITLHHILEHVDFAAAGVKRERLFRIGTELATKALLKANSVSVLLPGYHHTLLTKYGAENVLLGTHGTFATSATPPDFSMRGNPNKRILAIGHWGTYKRLETLMEAFPKVLERVPEARLVVAGANHHQRPGYWESIRAAQPKDLPIDFKGYVAEEDIPELFQSTSVLVLPYDSATGSSGPAHQACEYGVPIVSADLPDFRGMARDEDMAIRFYERGNADDLADQISAILLSPELEREMAMHNYAAGVDMTITNVVNNYLRWFRLNKAKRDLRDSAHLHAAQAADGIDGEHDIDSAGQRQSHPTLVQPQEELDAIGRLERAHTYADGGEYPANPPARL</sequence>
<feature type="compositionally biased region" description="Polar residues" evidence="2">
    <location>
        <begin position="427"/>
        <end position="436"/>
    </location>
</feature>
<dbReference type="PANTHER" id="PTHR46401:SF2">
    <property type="entry name" value="GLYCOSYLTRANSFERASE WBBK-RELATED"/>
    <property type="match status" value="1"/>
</dbReference>
<keyword evidence="3" id="KW-0328">Glycosyltransferase</keyword>
<feature type="region of interest" description="Disordered" evidence="2">
    <location>
        <begin position="413"/>
        <end position="436"/>
    </location>
</feature>